<dbReference type="Proteomes" id="UP001372338">
    <property type="component" value="Unassembled WGS sequence"/>
</dbReference>
<feature type="signal peptide" evidence="1">
    <location>
        <begin position="1"/>
        <end position="16"/>
    </location>
</feature>
<organism evidence="2 3">
    <name type="scientific">Crotalaria pallida</name>
    <name type="common">Smooth rattlebox</name>
    <name type="synonym">Crotalaria striata</name>
    <dbReference type="NCBI Taxonomy" id="3830"/>
    <lineage>
        <taxon>Eukaryota</taxon>
        <taxon>Viridiplantae</taxon>
        <taxon>Streptophyta</taxon>
        <taxon>Embryophyta</taxon>
        <taxon>Tracheophyta</taxon>
        <taxon>Spermatophyta</taxon>
        <taxon>Magnoliopsida</taxon>
        <taxon>eudicotyledons</taxon>
        <taxon>Gunneridae</taxon>
        <taxon>Pentapetalae</taxon>
        <taxon>rosids</taxon>
        <taxon>fabids</taxon>
        <taxon>Fabales</taxon>
        <taxon>Fabaceae</taxon>
        <taxon>Papilionoideae</taxon>
        <taxon>50 kb inversion clade</taxon>
        <taxon>genistoids sensu lato</taxon>
        <taxon>core genistoids</taxon>
        <taxon>Crotalarieae</taxon>
        <taxon>Crotalaria</taxon>
    </lineage>
</organism>
<dbReference type="EMBL" id="JAYWIO010000001">
    <property type="protein sequence ID" value="KAK7290634.1"/>
    <property type="molecule type" value="Genomic_DNA"/>
</dbReference>
<gene>
    <name evidence="2" type="ORF">RIF29_05194</name>
</gene>
<feature type="chain" id="PRO_5042838551" description="Methyltransferase-like protein" evidence="1">
    <location>
        <begin position="17"/>
        <end position="81"/>
    </location>
</feature>
<dbReference type="PANTHER" id="PTHR34132">
    <property type="entry name" value="EMB|CAB87627.1-RELATED"/>
    <property type="match status" value="1"/>
</dbReference>
<comment type="caution">
    <text evidence="2">The sequence shown here is derived from an EMBL/GenBank/DDBJ whole genome shotgun (WGS) entry which is preliminary data.</text>
</comment>
<dbReference type="AlphaFoldDB" id="A0AAN9J4C2"/>
<dbReference type="PANTHER" id="PTHR34132:SF3">
    <property type="entry name" value="METHYLTRANSFERASE-LIKE PROTEIN"/>
    <property type="match status" value="1"/>
</dbReference>
<evidence type="ECO:0000313" key="2">
    <source>
        <dbReference type="EMBL" id="KAK7290634.1"/>
    </source>
</evidence>
<proteinExistence type="predicted"/>
<keyword evidence="1" id="KW-0732">Signal</keyword>
<evidence type="ECO:0000313" key="3">
    <source>
        <dbReference type="Proteomes" id="UP001372338"/>
    </source>
</evidence>
<name>A0AAN9J4C2_CROPI</name>
<evidence type="ECO:0008006" key="4">
    <source>
        <dbReference type="Google" id="ProtNLM"/>
    </source>
</evidence>
<reference evidence="2 3" key="1">
    <citation type="submission" date="2024-01" db="EMBL/GenBank/DDBJ databases">
        <title>The genomes of 5 underutilized Papilionoideae crops provide insights into root nodulation and disease resistanc.</title>
        <authorList>
            <person name="Yuan L."/>
        </authorList>
    </citation>
    <scope>NUCLEOTIDE SEQUENCE [LARGE SCALE GENOMIC DNA]</scope>
    <source>
        <strain evidence="2">ZHUSHIDOU_FW_LH</strain>
        <tissue evidence="2">Leaf</tissue>
    </source>
</reference>
<sequence>MCPLRFILVFFSAVLAAYFAWTTVRSSPDTNFTHQDHDNKVHFSFKKMIQNGFWVFVDMASGRYLWRNLRSKNDDVQVKSS</sequence>
<protein>
    <recommendedName>
        <fullName evidence="4">Methyltransferase-like protein</fullName>
    </recommendedName>
</protein>
<evidence type="ECO:0000256" key="1">
    <source>
        <dbReference type="SAM" id="SignalP"/>
    </source>
</evidence>
<accession>A0AAN9J4C2</accession>
<keyword evidence="3" id="KW-1185">Reference proteome</keyword>